<gene>
    <name evidence="2" type="ORF">DW687_08740</name>
</gene>
<evidence type="ECO:0000313" key="2">
    <source>
        <dbReference type="EMBL" id="RGD73852.1"/>
    </source>
</evidence>
<protein>
    <submittedName>
        <fullName evidence="2">ImmA/IrrE family metallo-endopeptidase</fullName>
    </submittedName>
</protein>
<feature type="domain" description="IrrE N-terminal-like" evidence="1">
    <location>
        <begin position="78"/>
        <end position="137"/>
    </location>
</feature>
<proteinExistence type="predicted"/>
<reference evidence="2 3" key="1">
    <citation type="submission" date="2018-08" db="EMBL/GenBank/DDBJ databases">
        <title>A genome reference for cultivated species of the human gut microbiota.</title>
        <authorList>
            <person name="Zou Y."/>
            <person name="Xue W."/>
            <person name="Luo G."/>
        </authorList>
    </citation>
    <scope>NUCLEOTIDE SEQUENCE [LARGE SCALE GENOMIC DNA]</scope>
    <source>
        <strain evidence="2 3">AM25-6</strain>
    </source>
</reference>
<dbReference type="EMBL" id="QUSM01000004">
    <property type="protein sequence ID" value="RGD73852.1"/>
    <property type="molecule type" value="Genomic_DNA"/>
</dbReference>
<name>A0A3E3DX56_9FIRM</name>
<comment type="caution">
    <text evidence="2">The sequence shown here is derived from an EMBL/GenBank/DDBJ whole genome shotgun (WGS) entry which is preliminary data.</text>
</comment>
<sequence length="198" mass="23206">MELENYKNIRDYVWKTLIGGKVKSLPVDLFELCRNLSRKPKVKINLYNYTYGFNMDLITPQMVKGKVAFTTKIFNEVYIFYNDNIYPNARVRYAIAHEIGHLVLKHNYKKSMMTVKEREAEANKFAILLLAPAIVLHCCNAIKTNDIMMICDISYSAAKIRAKSMATYEELNKYDTLALEREVHKAFQEFIDDYNNKY</sequence>
<dbReference type="InterPro" id="IPR010359">
    <property type="entry name" value="IrrE_HExxH"/>
</dbReference>
<dbReference type="Proteomes" id="UP000261212">
    <property type="component" value="Unassembled WGS sequence"/>
</dbReference>
<dbReference type="RefSeq" id="WP_117532469.1">
    <property type="nucleotide sequence ID" value="NZ_QUSM01000004.1"/>
</dbReference>
<dbReference type="AlphaFoldDB" id="A0A3E3DX56"/>
<evidence type="ECO:0000259" key="1">
    <source>
        <dbReference type="Pfam" id="PF06114"/>
    </source>
</evidence>
<accession>A0A3E3DX56</accession>
<dbReference type="Pfam" id="PF06114">
    <property type="entry name" value="Peptidase_M78"/>
    <property type="match status" value="1"/>
</dbReference>
<organism evidence="2 3">
    <name type="scientific">Anaerofustis stercorihominis</name>
    <dbReference type="NCBI Taxonomy" id="214853"/>
    <lineage>
        <taxon>Bacteria</taxon>
        <taxon>Bacillati</taxon>
        <taxon>Bacillota</taxon>
        <taxon>Clostridia</taxon>
        <taxon>Eubacteriales</taxon>
        <taxon>Eubacteriaceae</taxon>
        <taxon>Anaerofustis</taxon>
    </lineage>
</organism>
<evidence type="ECO:0000313" key="3">
    <source>
        <dbReference type="Proteomes" id="UP000261212"/>
    </source>
</evidence>
<dbReference type="Gene3D" id="1.10.10.2910">
    <property type="match status" value="1"/>
</dbReference>